<feature type="region of interest" description="Disordered" evidence="11">
    <location>
        <begin position="878"/>
        <end position="923"/>
    </location>
</feature>
<dbReference type="PROSITE" id="PS00972">
    <property type="entry name" value="USP_1"/>
    <property type="match status" value="1"/>
</dbReference>
<dbReference type="Pfam" id="PF14836">
    <property type="entry name" value="Ubiquitin_3"/>
    <property type="match status" value="1"/>
</dbReference>
<feature type="compositionally biased region" description="Low complexity" evidence="11">
    <location>
        <begin position="888"/>
        <end position="900"/>
    </location>
</feature>
<dbReference type="Gene3D" id="3.10.20.90">
    <property type="entry name" value="Phosphatidylinositol 3-kinase Catalytic Subunit, Chain A, domain 1"/>
    <property type="match status" value="1"/>
</dbReference>
<evidence type="ECO:0000256" key="3">
    <source>
        <dbReference type="ARBA" id="ARBA00004496"/>
    </source>
</evidence>
<sequence length="923" mass="105304">MTANSRCSAAEPPGLETQRREIECLLRECELCAGDSWYVVEHHWFEQWKEFVETGDQNSSSFPGQIDNTELFEDLDSYHLKERLVENEDFVLVPAEAWHRLLTWYGMVDGQPPLERKVVDLPSTLKVEVYPVEIFLCLHSNMENVITAQFSRTDNIQSIQRAMFQALSVPLASECRLWMKSSDSSCERLRNVHVSVLDACLSSGMTVIMETRNADGTWPSSRPQIMRNSVEEPDSYRGQPGVCGLTNLGNTCFMNSALQCLSNTPPLTEYFLLSSYLEELNFTNPLGMKGEIAEAYADVIKQMWSGRHYSVVPRVFKTKVGHFASQFLGYQQHDSQELLSFLLDGLHEDLNRVKNKEYIELRDADGRPDQEVAEEAWRNHRRRNDSVIVDTFHGLFKSTLICPECHKVSVTFDPFCYLSVPLPVSKERVMEVFFVSLDPYAKPVQHRVVVPKAGKVSDLCSALSEMTNVPPTQMVVADVFNHRFYKIYNADESLSCILDRDDIFVYELNVLDEQQEEQVLLALYLRERSHYRDYGSGSSSYGTSLFGHPLLLGVPRSSCSVEALYDLFLQRLARYVRRPDPSEELEEEEEDDEDELYKTQTNGISDETPAEPTPQPCETAEEEKEEDKQEEACSPSPPAAEQPAKRRACRKKRKSLFTIQAVNSNGMTERGTGEGGSAVSFGSQPYVAIDWDPDMKKRFYNENEAEKYVKHGSMEVPQQQTTVELRECIDLFTTVETLEEENPWYCPVCKKHQLATKKLDLWSLPEVLIIHLKRFSYTKFTREKLDSIVDFPLRDLDFSGCLLRRNLSNGEPPSRYDLIAVSNHYGGLRDGHYTSYAKNKDNGQWYYFDDSKVTYAREDQIVTNAAYVLFYHRQDKIRKPTLPPPNTSPVSSSSAPEPANDVASCKDDNAELGASSHVTMETD</sequence>
<evidence type="ECO:0000256" key="2">
    <source>
        <dbReference type="ARBA" id="ARBA00004123"/>
    </source>
</evidence>
<dbReference type="InterPro" id="IPR035927">
    <property type="entry name" value="DUSP-like_sf"/>
</dbReference>
<accession>A0A2U9C051</accession>
<evidence type="ECO:0000313" key="14">
    <source>
        <dbReference type="EMBL" id="AWP09985.1"/>
    </source>
</evidence>
<dbReference type="SUPFAM" id="SSF54001">
    <property type="entry name" value="Cysteine proteinases"/>
    <property type="match status" value="1"/>
</dbReference>
<evidence type="ECO:0000256" key="6">
    <source>
        <dbReference type="ARBA" id="ARBA00022786"/>
    </source>
</evidence>
<feature type="region of interest" description="Disordered" evidence="11">
    <location>
        <begin position="579"/>
        <end position="648"/>
    </location>
</feature>
<dbReference type="Pfam" id="PF00443">
    <property type="entry name" value="UCH"/>
    <property type="match status" value="1"/>
</dbReference>
<evidence type="ECO:0000256" key="8">
    <source>
        <dbReference type="ARBA" id="ARBA00022807"/>
    </source>
</evidence>
<dbReference type="EC" id="3.4.19.12" evidence="10"/>
<dbReference type="PANTHER" id="PTHR21646">
    <property type="entry name" value="UBIQUITIN CARBOXYL-TERMINAL HYDROLASE"/>
    <property type="match status" value="1"/>
</dbReference>
<feature type="compositionally biased region" description="Acidic residues" evidence="11">
    <location>
        <begin position="582"/>
        <end position="595"/>
    </location>
</feature>
<dbReference type="CDD" id="cd02674">
    <property type="entry name" value="Peptidase_C19R"/>
    <property type="match status" value="1"/>
</dbReference>
<evidence type="ECO:0000256" key="1">
    <source>
        <dbReference type="ARBA" id="ARBA00000707"/>
    </source>
</evidence>
<comment type="similarity">
    <text evidence="10">Belongs to the peptidase C19 family.</text>
</comment>
<dbReference type="AlphaFoldDB" id="A0A2U9C051"/>
<evidence type="ECO:0000256" key="4">
    <source>
        <dbReference type="ARBA" id="ARBA00022490"/>
    </source>
</evidence>
<dbReference type="PROSITE" id="PS51283">
    <property type="entry name" value="DUSP"/>
    <property type="match status" value="1"/>
</dbReference>
<keyword evidence="8 10" id="KW-0788">Thiol protease</keyword>
<dbReference type="GO" id="GO:0004843">
    <property type="term" value="F:cysteine-type deubiquitinase activity"/>
    <property type="evidence" value="ECO:0007669"/>
    <property type="project" value="UniProtKB-UniRule"/>
</dbReference>
<evidence type="ECO:0000256" key="9">
    <source>
        <dbReference type="ARBA" id="ARBA00023242"/>
    </source>
</evidence>
<evidence type="ECO:0000256" key="10">
    <source>
        <dbReference type="RuleBase" id="RU366025"/>
    </source>
</evidence>
<dbReference type="InterPro" id="IPR028889">
    <property type="entry name" value="USP"/>
</dbReference>
<dbReference type="InterPro" id="IPR018200">
    <property type="entry name" value="USP_CS"/>
</dbReference>
<keyword evidence="7 10" id="KW-0378">Hydrolase</keyword>
<dbReference type="PROSITE" id="PS00973">
    <property type="entry name" value="USP_2"/>
    <property type="match status" value="1"/>
</dbReference>
<reference evidence="14 15" key="1">
    <citation type="submission" date="2017-12" db="EMBL/GenBank/DDBJ databases">
        <title>Integrating genomic resources of turbot (Scophthalmus maximus) in depth evaluation of genetic and physical mapping variation across individuals.</title>
        <authorList>
            <person name="Martinez P."/>
        </authorList>
    </citation>
    <scope>NUCLEOTIDE SEQUENCE [LARGE SCALE GENOMIC DNA]</scope>
</reference>
<name>A0A2U9C051_SCOMX</name>
<protein>
    <recommendedName>
        <fullName evidence="10">Ubiquitin carboxyl-terminal hydrolase</fullName>
        <ecNumber evidence="10">3.4.19.12</ecNumber>
    </recommendedName>
</protein>
<dbReference type="Gene3D" id="3.30.2230.10">
    <property type="entry name" value="DUSP-like"/>
    <property type="match status" value="1"/>
</dbReference>
<organism evidence="14 15">
    <name type="scientific">Scophthalmus maximus</name>
    <name type="common">Turbot</name>
    <name type="synonym">Psetta maxima</name>
    <dbReference type="NCBI Taxonomy" id="52904"/>
    <lineage>
        <taxon>Eukaryota</taxon>
        <taxon>Metazoa</taxon>
        <taxon>Chordata</taxon>
        <taxon>Craniata</taxon>
        <taxon>Vertebrata</taxon>
        <taxon>Euteleostomi</taxon>
        <taxon>Actinopterygii</taxon>
        <taxon>Neopterygii</taxon>
        <taxon>Teleostei</taxon>
        <taxon>Neoteleostei</taxon>
        <taxon>Acanthomorphata</taxon>
        <taxon>Carangaria</taxon>
        <taxon>Pleuronectiformes</taxon>
        <taxon>Pleuronectoidei</taxon>
        <taxon>Scophthalmidae</taxon>
        <taxon>Scophthalmus</taxon>
    </lineage>
</organism>
<dbReference type="GO" id="GO:0016579">
    <property type="term" value="P:protein deubiquitination"/>
    <property type="evidence" value="ECO:0007669"/>
    <property type="project" value="InterPro"/>
</dbReference>
<dbReference type="PROSITE" id="PS50235">
    <property type="entry name" value="USP_3"/>
    <property type="match status" value="1"/>
</dbReference>
<dbReference type="InterPro" id="IPR001394">
    <property type="entry name" value="Peptidase_C19_UCH"/>
</dbReference>
<dbReference type="Gene3D" id="3.90.70.10">
    <property type="entry name" value="Cysteine proteinases"/>
    <property type="match status" value="2"/>
</dbReference>
<dbReference type="STRING" id="52904.ENSSMAP00000026399"/>
<gene>
    <name evidence="14" type="ORF">SMAX5B_014503</name>
</gene>
<evidence type="ECO:0000256" key="5">
    <source>
        <dbReference type="ARBA" id="ARBA00022670"/>
    </source>
</evidence>
<dbReference type="Pfam" id="PF06337">
    <property type="entry name" value="DUSP"/>
    <property type="match status" value="1"/>
</dbReference>
<dbReference type="InterPro" id="IPR028135">
    <property type="entry name" value="Ub_USP-typ"/>
</dbReference>
<feature type="domain" description="DUSP" evidence="13">
    <location>
        <begin position="13"/>
        <end position="119"/>
    </location>
</feature>
<evidence type="ECO:0000256" key="11">
    <source>
        <dbReference type="SAM" id="MobiDB-lite"/>
    </source>
</evidence>
<proteinExistence type="inferred from homology"/>
<dbReference type="PANTHER" id="PTHR21646:SF29">
    <property type="entry name" value="UBIQUITIN CARBOXYL-TERMINAL HYDROLASE 11"/>
    <property type="match status" value="1"/>
</dbReference>
<dbReference type="GO" id="GO:0005737">
    <property type="term" value="C:cytoplasm"/>
    <property type="evidence" value="ECO:0007669"/>
    <property type="project" value="UniProtKB-SubCell"/>
</dbReference>
<keyword evidence="4" id="KW-0963">Cytoplasm</keyword>
<dbReference type="GO" id="GO:0006508">
    <property type="term" value="P:proteolysis"/>
    <property type="evidence" value="ECO:0007669"/>
    <property type="project" value="UniProtKB-KW"/>
</dbReference>
<keyword evidence="15" id="KW-1185">Reference proteome</keyword>
<keyword evidence="9" id="KW-0539">Nucleus</keyword>
<dbReference type="InterPro" id="IPR050185">
    <property type="entry name" value="Ub_carboxyl-term_hydrolase"/>
</dbReference>
<dbReference type="EMBL" id="CP026253">
    <property type="protein sequence ID" value="AWP09985.1"/>
    <property type="molecule type" value="Genomic_DNA"/>
</dbReference>
<evidence type="ECO:0000259" key="12">
    <source>
        <dbReference type="PROSITE" id="PS50235"/>
    </source>
</evidence>
<dbReference type="InterPro" id="IPR006615">
    <property type="entry name" value="Pept_C19_DUSP"/>
</dbReference>
<comment type="subcellular location">
    <subcellularLocation>
        <location evidence="3">Cytoplasm</location>
    </subcellularLocation>
    <subcellularLocation>
        <location evidence="2">Nucleus</location>
    </subcellularLocation>
</comment>
<dbReference type="SMART" id="SM00695">
    <property type="entry name" value="DUSP"/>
    <property type="match status" value="1"/>
</dbReference>
<feature type="domain" description="USP" evidence="12">
    <location>
        <begin position="243"/>
        <end position="874"/>
    </location>
</feature>
<dbReference type="Proteomes" id="UP000246464">
    <property type="component" value="Chromosome 11"/>
</dbReference>
<dbReference type="SUPFAM" id="SSF143791">
    <property type="entry name" value="DUSP-like"/>
    <property type="match status" value="1"/>
</dbReference>
<evidence type="ECO:0000259" key="13">
    <source>
        <dbReference type="PROSITE" id="PS51283"/>
    </source>
</evidence>
<dbReference type="InterPro" id="IPR038765">
    <property type="entry name" value="Papain-like_cys_pep_sf"/>
</dbReference>
<comment type="catalytic activity">
    <reaction evidence="1 10">
        <text>Thiol-dependent hydrolysis of ester, thioester, amide, peptide and isopeptide bonds formed by the C-terminal Gly of ubiquitin (a 76-residue protein attached to proteins as an intracellular targeting signal).</text>
        <dbReference type="EC" id="3.4.19.12"/>
    </reaction>
</comment>
<keyword evidence="5 10" id="KW-0645">Protease</keyword>
<evidence type="ECO:0000313" key="15">
    <source>
        <dbReference type="Proteomes" id="UP000246464"/>
    </source>
</evidence>
<keyword evidence="6 10" id="KW-0833">Ubl conjugation pathway</keyword>
<dbReference type="FunFam" id="3.90.70.10:FF:000013">
    <property type="entry name" value="ubiquitin carboxyl-terminal hydrolase 15 isoform X1"/>
    <property type="match status" value="1"/>
</dbReference>
<dbReference type="GO" id="GO:0005634">
    <property type="term" value="C:nucleus"/>
    <property type="evidence" value="ECO:0007669"/>
    <property type="project" value="UniProtKB-SubCell"/>
</dbReference>
<evidence type="ECO:0000256" key="7">
    <source>
        <dbReference type="ARBA" id="ARBA00022801"/>
    </source>
</evidence>